<gene>
    <name evidence="1" type="ORF">LCGC14_1808720</name>
</gene>
<organism evidence="1">
    <name type="scientific">marine sediment metagenome</name>
    <dbReference type="NCBI Taxonomy" id="412755"/>
    <lineage>
        <taxon>unclassified sequences</taxon>
        <taxon>metagenomes</taxon>
        <taxon>ecological metagenomes</taxon>
    </lineage>
</organism>
<dbReference type="EMBL" id="LAZR01017534">
    <property type="protein sequence ID" value="KKM00005.1"/>
    <property type="molecule type" value="Genomic_DNA"/>
</dbReference>
<proteinExistence type="predicted"/>
<reference evidence="1" key="1">
    <citation type="journal article" date="2015" name="Nature">
        <title>Complex archaea that bridge the gap between prokaryotes and eukaryotes.</title>
        <authorList>
            <person name="Spang A."/>
            <person name="Saw J.H."/>
            <person name="Jorgensen S.L."/>
            <person name="Zaremba-Niedzwiedzka K."/>
            <person name="Martijn J."/>
            <person name="Lind A.E."/>
            <person name="van Eijk R."/>
            <person name="Schleper C."/>
            <person name="Guy L."/>
            <person name="Ettema T.J."/>
        </authorList>
    </citation>
    <scope>NUCLEOTIDE SEQUENCE</scope>
</reference>
<comment type="caution">
    <text evidence="1">The sequence shown here is derived from an EMBL/GenBank/DDBJ whole genome shotgun (WGS) entry which is preliminary data.</text>
</comment>
<evidence type="ECO:0000313" key="1">
    <source>
        <dbReference type="EMBL" id="KKM00005.1"/>
    </source>
</evidence>
<protein>
    <submittedName>
        <fullName evidence="1">Uncharacterized protein</fullName>
    </submittedName>
</protein>
<name>A0A0F9GM81_9ZZZZ</name>
<accession>A0A0F9GM81</accession>
<dbReference type="AlphaFoldDB" id="A0A0F9GM81"/>
<feature type="non-terminal residue" evidence="1">
    <location>
        <position position="1"/>
    </location>
</feature>
<sequence>TLTYRELVETVDRSSGLRTLPVPVPFVIWKCLRDIAERLSGAPLTRAQVALMQIDNVASGALPGFADLGITPKGVTDYLHEWQEDSIATSER</sequence>